<feature type="transmembrane region" description="Helical" evidence="6">
    <location>
        <begin position="118"/>
        <end position="138"/>
    </location>
</feature>
<evidence type="ECO:0000256" key="4">
    <source>
        <dbReference type="ARBA" id="ARBA00023136"/>
    </source>
</evidence>
<name>A0ABV5PP82_STRCM</name>
<evidence type="ECO:0000313" key="8">
    <source>
        <dbReference type="EMBL" id="MFB9524573.1"/>
    </source>
</evidence>
<dbReference type="Pfam" id="PF07291">
    <property type="entry name" value="MauE"/>
    <property type="match status" value="1"/>
</dbReference>
<feature type="transmembrane region" description="Helical" evidence="6">
    <location>
        <begin position="47"/>
        <end position="70"/>
    </location>
</feature>
<organism evidence="8 9">
    <name type="scientific">Streptomyces cremeus</name>
    <dbReference type="NCBI Taxonomy" id="66881"/>
    <lineage>
        <taxon>Bacteria</taxon>
        <taxon>Bacillati</taxon>
        <taxon>Actinomycetota</taxon>
        <taxon>Actinomycetes</taxon>
        <taxon>Kitasatosporales</taxon>
        <taxon>Streptomycetaceae</taxon>
        <taxon>Streptomyces</taxon>
    </lineage>
</organism>
<keyword evidence="9" id="KW-1185">Reference proteome</keyword>
<feature type="transmembrane region" description="Helical" evidence="6">
    <location>
        <begin position="6"/>
        <end position="27"/>
    </location>
</feature>
<dbReference type="EMBL" id="JBHMCR010000022">
    <property type="protein sequence ID" value="MFB9524573.1"/>
    <property type="molecule type" value="Genomic_DNA"/>
</dbReference>
<dbReference type="RefSeq" id="WP_345224784.1">
    <property type="nucleotide sequence ID" value="NZ_BAAAXE010000013.1"/>
</dbReference>
<evidence type="ECO:0000313" key="9">
    <source>
        <dbReference type="Proteomes" id="UP001589718"/>
    </source>
</evidence>
<evidence type="ECO:0000256" key="5">
    <source>
        <dbReference type="SAM" id="MobiDB-lite"/>
    </source>
</evidence>
<keyword evidence="4 6" id="KW-0472">Membrane</keyword>
<reference evidence="8 9" key="1">
    <citation type="submission" date="2024-09" db="EMBL/GenBank/DDBJ databases">
        <authorList>
            <person name="Sun Q."/>
            <person name="Mori K."/>
        </authorList>
    </citation>
    <scope>NUCLEOTIDE SEQUENCE [LARGE SCALE GENOMIC DNA]</scope>
    <source>
        <strain evidence="8 9">JCM 4362</strain>
    </source>
</reference>
<gene>
    <name evidence="8" type="ORF">ACFFTU_32015</name>
</gene>
<proteinExistence type="predicted"/>
<evidence type="ECO:0000259" key="7">
    <source>
        <dbReference type="Pfam" id="PF07291"/>
    </source>
</evidence>
<evidence type="ECO:0000256" key="6">
    <source>
        <dbReference type="SAM" id="Phobius"/>
    </source>
</evidence>
<evidence type="ECO:0000256" key="1">
    <source>
        <dbReference type="ARBA" id="ARBA00004141"/>
    </source>
</evidence>
<feature type="transmembrane region" description="Helical" evidence="6">
    <location>
        <begin position="76"/>
        <end position="97"/>
    </location>
</feature>
<feature type="region of interest" description="Disordered" evidence="5">
    <location>
        <begin position="174"/>
        <end position="197"/>
    </location>
</feature>
<evidence type="ECO:0000256" key="2">
    <source>
        <dbReference type="ARBA" id="ARBA00022692"/>
    </source>
</evidence>
<comment type="subcellular location">
    <subcellularLocation>
        <location evidence="1">Membrane</location>
        <topology evidence="1">Multi-pass membrane protein</topology>
    </subcellularLocation>
</comment>
<sequence length="197" mass="19240">MDVGYVVLACRVLVAMVFVASAASKLLSAASFRSFVTATRDMAVPGVLAPAVAVCVVAGELGAAALLVLWPGGTAGFVVAGVLLVAFTAGIAGVLLRGKDQSCNCFGSTTAPIGPRHVVRNAALLAVVAAGLLCQAPWEGGTHWAGVVAASVAGVVGAALVLSTDSLSELFAKGSAGDTAGTPGPPRAAGTGADGRR</sequence>
<feature type="compositionally biased region" description="Low complexity" evidence="5">
    <location>
        <begin position="176"/>
        <end position="191"/>
    </location>
</feature>
<feature type="domain" description="Methylamine utilisation protein MauE" evidence="7">
    <location>
        <begin position="5"/>
        <end position="133"/>
    </location>
</feature>
<dbReference type="Proteomes" id="UP001589718">
    <property type="component" value="Unassembled WGS sequence"/>
</dbReference>
<keyword evidence="2 6" id="KW-0812">Transmembrane</keyword>
<dbReference type="InterPro" id="IPR009908">
    <property type="entry name" value="Methylamine_util_MauE"/>
</dbReference>
<feature type="transmembrane region" description="Helical" evidence="6">
    <location>
        <begin position="144"/>
        <end position="163"/>
    </location>
</feature>
<accession>A0ABV5PP82</accession>
<protein>
    <submittedName>
        <fullName evidence="8">MauE/DoxX family redox-associated membrane protein</fullName>
    </submittedName>
</protein>
<keyword evidence="3 6" id="KW-1133">Transmembrane helix</keyword>
<evidence type="ECO:0000256" key="3">
    <source>
        <dbReference type="ARBA" id="ARBA00022989"/>
    </source>
</evidence>
<comment type="caution">
    <text evidence="8">The sequence shown here is derived from an EMBL/GenBank/DDBJ whole genome shotgun (WGS) entry which is preliminary data.</text>
</comment>